<feature type="region of interest" description="Disordered" evidence="7">
    <location>
        <begin position="381"/>
        <end position="424"/>
    </location>
</feature>
<evidence type="ECO:0000313" key="9">
    <source>
        <dbReference type="EMBL" id="TPX45169.1"/>
    </source>
</evidence>
<dbReference type="GO" id="GO:0070139">
    <property type="term" value="F:SUMO-specific endopeptidase activity"/>
    <property type="evidence" value="ECO:0007669"/>
    <property type="project" value="TreeGrafter"/>
</dbReference>
<dbReference type="GO" id="GO:0006508">
    <property type="term" value="P:proteolysis"/>
    <property type="evidence" value="ECO:0007669"/>
    <property type="project" value="UniProtKB-KW"/>
</dbReference>
<gene>
    <name evidence="9" type="ORF">SeLEV6574_g04045</name>
</gene>
<feature type="region of interest" description="Disordered" evidence="7">
    <location>
        <begin position="720"/>
        <end position="758"/>
    </location>
</feature>
<evidence type="ECO:0000256" key="7">
    <source>
        <dbReference type="SAM" id="MobiDB-lite"/>
    </source>
</evidence>
<organism evidence="9 10">
    <name type="scientific">Synchytrium endobioticum</name>
    <dbReference type="NCBI Taxonomy" id="286115"/>
    <lineage>
        <taxon>Eukaryota</taxon>
        <taxon>Fungi</taxon>
        <taxon>Fungi incertae sedis</taxon>
        <taxon>Chytridiomycota</taxon>
        <taxon>Chytridiomycota incertae sedis</taxon>
        <taxon>Chytridiomycetes</taxon>
        <taxon>Synchytriales</taxon>
        <taxon>Synchytriaceae</taxon>
        <taxon>Synchytrium</taxon>
    </lineage>
</organism>
<accession>A0A507D137</accession>
<reference evidence="9 10" key="1">
    <citation type="journal article" date="2019" name="Sci. Rep.">
        <title>Comparative genomics of chytrid fungi reveal insights into the obligate biotrophic and pathogenic lifestyle of Synchytrium endobioticum.</title>
        <authorList>
            <person name="van de Vossenberg B.T.L.H."/>
            <person name="Warris S."/>
            <person name="Nguyen H.D.T."/>
            <person name="van Gent-Pelzer M.P.E."/>
            <person name="Joly D.L."/>
            <person name="van de Geest H.C."/>
            <person name="Bonants P.J.M."/>
            <person name="Smith D.S."/>
            <person name="Levesque C.A."/>
            <person name="van der Lee T.A.J."/>
        </authorList>
    </citation>
    <scope>NUCLEOTIDE SEQUENCE [LARGE SCALE GENOMIC DNA]</scope>
    <source>
        <strain evidence="9 10">LEV6574</strain>
    </source>
</reference>
<feature type="coiled-coil region" evidence="6">
    <location>
        <begin position="1131"/>
        <end position="1165"/>
    </location>
</feature>
<feature type="region of interest" description="Disordered" evidence="7">
    <location>
        <begin position="1"/>
        <end position="116"/>
    </location>
</feature>
<feature type="compositionally biased region" description="Basic and acidic residues" evidence="7">
    <location>
        <begin position="1"/>
        <end position="15"/>
    </location>
</feature>
<evidence type="ECO:0000313" key="10">
    <source>
        <dbReference type="Proteomes" id="UP000320475"/>
    </source>
</evidence>
<protein>
    <recommendedName>
        <fullName evidence="8">Ubiquitin-like protease family profile domain-containing protein</fullName>
    </recommendedName>
</protein>
<dbReference type="GO" id="GO:0016926">
    <property type="term" value="P:protein desumoylation"/>
    <property type="evidence" value="ECO:0007669"/>
    <property type="project" value="TreeGrafter"/>
</dbReference>
<keyword evidence="4" id="KW-0833">Ubl conjugation pathway</keyword>
<feature type="region of interest" description="Disordered" evidence="7">
    <location>
        <begin position="897"/>
        <end position="941"/>
    </location>
</feature>
<dbReference type="EMBL" id="QEAM01000152">
    <property type="protein sequence ID" value="TPX45169.1"/>
    <property type="molecule type" value="Genomic_DNA"/>
</dbReference>
<dbReference type="PROSITE" id="PS50600">
    <property type="entry name" value="ULP_PROTEASE"/>
    <property type="match status" value="1"/>
</dbReference>
<dbReference type="AlphaFoldDB" id="A0A507D137"/>
<dbReference type="Pfam" id="PF02902">
    <property type="entry name" value="Peptidase_C48"/>
    <property type="match status" value="2"/>
</dbReference>
<dbReference type="PANTHER" id="PTHR46896">
    <property type="entry name" value="SENTRIN-SPECIFIC PROTEASE"/>
    <property type="match status" value="1"/>
</dbReference>
<dbReference type="InterPro" id="IPR038765">
    <property type="entry name" value="Papain-like_cys_pep_sf"/>
</dbReference>
<dbReference type="OrthoDB" id="442460at2759"/>
<dbReference type="GO" id="GO:0005737">
    <property type="term" value="C:cytoplasm"/>
    <property type="evidence" value="ECO:0007669"/>
    <property type="project" value="TreeGrafter"/>
</dbReference>
<feature type="region of interest" description="Disordered" evidence="7">
    <location>
        <begin position="817"/>
        <end position="841"/>
    </location>
</feature>
<feature type="compositionally biased region" description="Polar residues" evidence="7">
    <location>
        <begin position="222"/>
        <end position="239"/>
    </location>
</feature>
<sequence length="1167" mass="130791">MAADDDHDHDHDSQHRLSTPPAGSSSRNRNIRTQRRRPADGVHPIRTNPSSTPTDVKHAPQHSDHRSAEAIEVDDDDDHQRPHYNPRRSDARLQRTNSALPITSTNPTLPRPPTMLNSKSLKLLEHQIRSNDISNNGLSSKLKSPKSLQKSKTALFNPLNGLGQNGKREMATQSSLNMLETAPRQKPLPQSLPQTVNGKGYATLSGFPTDDDDDDAYKPQRESSNTKYHPTSRRQSSQPPALVESRLFRPPRLVPSQTLVQKPLQAFGDGIKWGISAAIRNNRLLDDAKYLSAGIGPLRVLDEQEVELIRFDGPLQILTAWEKVPYMIHVKPKTQEVTDFVFRMEGHSDATFDQFVSEIKRALETPNIYIKMCEDNKRSFNDKIDKLQRARRNGTKQPSGRPENEISRRHSVNGELSSSPHPEYSIKGAAEIPITFKSRPIGRQTEDVITGEDDFQHHSNSTRYPSRIVTTTSFPRELVNRELFKYPPSGKNSVLVHTEDVERLNDGEFLNDVIIDLFIRLMINKVFDTEIVEKVHVYNTFFFETLTKKSQTGKKGPEQQKEQYDRVKKWTSKVDIFAKDFLIIPINENLHWLLAVIYKPGAILNPIEESPVEVDAVEVNEKPANCTASDFDDDTVVDDAEIKSRLNSVLEDDNDILESYDGMPMNVDTTVAPVHESEHFDGSDSEDCSNISVRRQTLGSSLIFDAVETPGELDLFSSHHTTKRGAADENDVAFHDTPPRSSKKQRVHGQPASEDQKDLEVIDVDASTLCNRKLVMDETLSLDKKHAKCAKSSDVIDLLDSPENPRGEGKLARIINSSSNAGKPSLQGALSSPPKESTGPCVVRSATSNTVNKPTTMFDGNECIDIIKDGKGKMRPFKIIQDTEVGSTPAIEDGLKPVVQSSSSSSGEPAECGDYEGDVTMSDADSNNDVSRAESSTPGVISRPVKESVDKVIRLDDYYDFSLRRETRSSSRTAVSRSLPEVLLSSSPRATALQKFRREKTEAAKAVEEAKYEKKQSKLAVDRELKAEKNRNKCSIFIFDSLGGGHKSKFITLRNYLREEARDKKHVELDDEDLKPRIHAANAKVPRQSNFCDCGIFVLEYIKTLLNPRKTSTLLEYLWSGQSNDDAWFTQQEIGNRRAGMRLELERLNEEMAAEASSREARKEESS</sequence>
<keyword evidence="6" id="KW-0175">Coiled coil</keyword>
<dbReference type="GO" id="GO:0005634">
    <property type="term" value="C:nucleus"/>
    <property type="evidence" value="ECO:0007669"/>
    <property type="project" value="TreeGrafter"/>
</dbReference>
<name>A0A507D137_9FUNG</name>
<evidence type="ECO:0000256" key="1">
    <source>
        <dbReference type="ARBA" id="ARBA00005234"/>
    </source>
</evidence>
<dbReference type="VEuPathDB" id="FungiDB:SeMB42_g05327"/>
<dbReference type="Gene3D" id="3.40.395.10">
    <property type="entry name" value="Adenoviral Proteinase, Chain A"/>
    <property type="match status" value="2"/>
</dbReference>
<dbReference type="Proteomes" id="UP000320475">
    <property type="component" value="Unassembled WGS sequence"/>
</dbReference>
<evidence type="ECO:0000256" key="6">
    <source>
        <dbReference type="SAM" id="Coils"/>
    </source>
</evidence>
<feature type="compositionally biased region" description="Polar residues" evidence="7">
    <location>
        <begin position="923"/>
        <end position="939"/>
    </location>
</feature>
<feature type="domain" description="Ubiquitin-like protease family profile" evidence="8">
    <location>
        <begin position="494"/>
        <end position="1105"/>
    </location>
</feature>
<dbReference type="PANTHER" id="PTHR46896:SF3">
    <property type="entry name" value="FI06413P-RELATED"/>
    <property type="match status" value="1"/>
</dbReference>
<feature type="region of interest" description="Disordered" evidence="7">
    <location>
        <begin position="183"/>
        <end position="243"/>
    </location>
</feature>
<evidence type="ECO:0000256" key="4">
    <source>
        <dbReference type="ARBA" id="ARBA00022786"/>
    </source>
</evidence>
<dbReference type="SUPFAM" id="SSF54001">
    <property type="entry name" value="Cysteine proteinases"/>
    <property type="match status" value="1"/>
</dbReference>
<feature type="compositionally biased region" description="Basic and acidic residues" evidence="7">
    <location>
        <begin position="55"/>
        <end position="69"/>
    </location>
</feature>
<evidence type="ECO:0000256" key="5">
    <source>
        <dbReference type="ARBA" id="ARBA00022801"/>
    </source>
</evidence>
<evidence type="ECO:0000256" key="3">
    <source>
        <dbReference type="ARBA" id="ARBA00022670"/>
    </source>
</evidence>
<dbReference type="InterPro" id="IPR003653">
    <property type="entry name" value="Peptidase_C48_C"/>
</dbReference>
<evidence type="ECO:0000256" key="2">
    <source>
        <dbReference type="ARBA" id="ARBA00022553"/>
    </source>
</evidence>
<keyword evidence="5" id="KW-0378">Hydrolase</keyword>
<keyword evidence="3" id="KW-0645">Protease</keyword>
<proteinExistence type="inferred from homology"/>
<feature type="compositionally biased region" description="Polar residues" evidence="7">
    <location>
        <begin position="94"/>
        <end position="108"/>
    </location>
</feature>
<comment type="similarity">
    <text evidence="1">Belongs to the peptidase C48 family.</text>
</comment>
<evidence type="ECO:0000259" key="8">
    <source>
        <dbReference type="PROSITE" id="PS50600"/>
    </source>
</evidence>
<comment type="caution">
    <text evidence="9">The sequence shown here is derived from an EMBL/GenBank/DDBJ whole genome shotgun (WGS) entry which is preliminary data.</text>
</comment>
<keyword evidence="2" id="KW-0597">Phosphoprotein</keyword>
<dbReference type="InterPro" id="IPR051947">
    <property type="entry name" value="Sentrin-specific_protease"/>
</dbReference>